<gene>
    <name evidence="4" type="ORF">PIB30_101528</name>
</gene>
<feature type="domain" description="Putative plant transposon protein" evidence="3">
    <location>
        <begin position="7"/>
        <end position="164"/>
    </location>
</feature>
<feature type="region of interest" description="Disordered" evidence="2">
    <location>
        <begin position="376"/>
        <end position="404"/>
    </location>
</feature>
<evidence type="ECO:0000313" key="5">
    <source>
        <dbReference type="Proteomes" id="UP001341840"/>
    </source>
</evidence>
<dbReference type="EMBL" id="JASCZI010184224">
    <property type="protein sequence ID" value="MED6190004.1"/>
    <property type="molecule type" value="Genomic_DNA"/>
</dbReference>
<feature type="non-terminal residue" evidence="4">
    <location>
        <position position="404"/>
    </location>
</feature>
<evidence type="ECO:0000256" key="1">
    <source>
        <dbReference type="SAM" id="Coils"/>
    </source>
</evidence>
<sequence>MEEAEGHTFRSYVRGKVVDFSPENLRNVMRFRAQVQGAATDFETRKEHDQQLDQVLADLCIPGATWKLSTGQIRVPIQLRRQELNPVARGWHEFSIHSLIPSSNRSEILVIRAILIHCIMRGEDVRAEDIIADKIVRMAQGIKEKGKLGFPSTIYKLCKEAGVPLREFRRTRKIQAEKPITARRMESTRLPRPVQPRQHEDEDEDHPMPQAGQENEEGNEGQAHDYDYHNQPEYEHHQHDYEQPQPEFEHHQEFNEPPQALENMSKNQAEYMAELRDIKGKQQELYENNDRFYNQVRQEQKEMVQEIQQIKNYQVNQTLVDSTRYKAYMDELAAMKAKQEEFFSNQANQYNLIRQDHKLLGKEILDVKKYQMSAVTMGSSGSGSSTQPPPPPPYEPDQALMKIR</sequence>
<keyword evidence="1" id="KW-0175">Coiled coil</keyword>
<comment type="caution">
    <text evidence="4">The sequence shown here is derived from an EMBL/GenBank/DDBJ whole genome shotgun (WGS) entry which is preliminary data.</text>
</comment>
<accession>A0ABU6WXF8</accession>
<evidence type="ECO:0000259" key="3">
    <source>
        <dbReference type="Pfam" id="PF20167"/>
    </source>
</evidence>
<feature type="coiled-coil region" evidence="1">
    <location>
        <begin position="261"/>
        <end position="316"/>
    </location>
</feature>
<dbReference type="Proteomes" id="UP001341840">
    <property type="component" value="Unassembled WGS sequence"/>
</dbReference>
<dbReference type="Pfam" id="PF20167">
    <property type="entry name" value="Transposase_32"/>
    <property type="match status" value="1"/>
</dbReference>
<evidence type="ECO:0000313" key="4">
    <source>
        <dbReference type="EMBL" id="MED6190004.1"/>
    </source>
</evidence>
<protein>
    <recommendedName>
        <fullName evidence="3">Putative plant transposon protein domain-containing protein</fullName>
    </recommendedName>
</protein>
<dbReference type="InterPro" id="IPR046796">
    <property type="entry name" value="Transposase_32_dom"/>
</dbReference>
<evidence type="ECO:0000256" key="2">
    <source>
        <dbReference type="SAM" id="MobiDB-lite"/>
    </source>
</evidence>
<feature type="region of interest" description="Disordered" evidence="2">
    <location>
        <begin position="174"/>
        <end position="227"/>
    </location>
</feature>
<keyword evidence="5" id="KW-1185">Reference proteome</keyword>
<proteinExistence type="predicted"/>
<organism evidence="4 5">
    <name type="scientific">Stylosanthes scabra</name>
    <dbReference type="NCBI Taxonomy" id="79078"/>
    <lineage>
        <taxon>Eukaryota</taxon>
        <taxon>Viridiplantae</taxon>
        <taxon>Streptophyta</taxon>
        <taxon>Embryophyta</taxon>
        <taxon>Tracheophyta</taxon>
        <taxon>Spermatophyta</taxon>
        <taxon>Magnoliopsida</taxon>
        <taxon>eudicotyledons</taxon>
        <taxon>Gunneridae</taxon>
        <taxon>Pentapetalae</taxon>
        <taxon>rosids</taxon>
        <taxon>fabids</taxon>
        <taxon>Fabales</taxon>
        <taxon>Fabaceae</taxon>
        <taxon>Papilionoideae</taxon>
        <taxon>50 kb inversion clade</taxon>
        <taxon>dalbergioids sensu lato</taxon>
        <taxon>Dalbergieae</taxon>
        <taxon>Pterocarpus clade</taxon>
        <taxon>Stylosanthes</taxon>
    </lineage>
</organism>
<name>A0ABU6WXF8_9FABA</name>
<reference evidence="4 5" key="1">
    <citation type="journal article" date="2023" name="Plants (Basel)">
        <title>Bridging the Gap: Combining Genomics and Transcriptomics Approaches to Understand Stylosanthes scabra, an Orphan Legume from the Brazilian Caatinga.</title>
        <authorList>
            <person name="Ferreira-Neto J.R.C."/>
            <person name="da Silva M.D."/>
            <person name="Binneck E."/>
            <person name="de Melo N.F."/>
            <person name="da Silva R.H."/>
            <person name="de Melo A.L.T.M."/>
            <person name="Pandolfi V."/>
            <person name="Bustamante F.O."/>
            <person name="Brasileiro-Vidal A.C."/>
            <person name="Benko-Iseppon A.M."/>
        </authorList>
    </citation>
    <scope>NUCLEOTIDE SEQUENCE [LARGE SCALE GENOMIC DNA]</scope>
    <source>
        <tissue evidence="4">Leaves</tissue>
    </source>
</reference>